<dbReference type="Proteomes" id="UP001043456">
    <property type="component" value="Unassembled WGS sequence"/>
</dbReference>
<protein>
    <submittedName>
        <fullName evidence="1">Uncharacterized protein</fullName>
    </submittedName>
</protein>
<dbReference type="OrthoDB" id="2896980at2759"/>
<evidence type="ECO:0000313" key="1">
    <source>
        <dbReference type="EMBL" id="GIJ88075.1"/>
    </source>
</evidence>
<sequence length="274" mass="31237">MDPSSSTISRAFDEKLPIEPAVAVVSNGPYRPIRSSASSTLREDPVAVYFEESIDTYHNLFDRNFPRIGHASPLSARMPILEQTHQLDTEADVMRLATLQLIHPVNIALQQICPPGTRILCRSERSTGGTSRFDMEWSLHDSRGALLSKLAILEVKNTNVIYKDDFKSAAVDERNFRSKMAKAVNEENSTLLQRNAFWLSKQARKYAEHCPYVALFDWNAMFLFSFLPQTPQPVRGIYFDERGRTGGMTFRRLLFAFVVRPLKSYEATRLRTGR</sequence>
<dbReference type="AlphaFoldDB" id="A0A9P3EWR5"/>
<dbReference type="GeneID" id="67005602"/>
<comment type="caution">
    <text evidence="1">The sequence shown here is derived from an EMBL/GenBank/DDBJ whole genome shotgun (WGS) entry which is preliminary data.</text>
</comment>
<keyword evidence="2" id="KW-1185">Reference proteome</keyword>
<dbReference type="EMBL" id="BHVY01000004">
    <property type="protein sequence ID" value="GIJ88075.1"/>
    <property type="molecule type" value="Genomic_DNA"/>
</dbReference>
<accession>A0A9P3EWR5</accession>
<gene>
    <name evidence="1" type="ORF">Asppvi_006991</name>
</gene>
<dbReference type="RefSeq" id="XP_043158821.1">
    <property type="nucleotide sequence ID" value="XM_043302886.1"/>
</dbReference>
<reference evidence="1 2" key="1">
    <citation type="submission" date="2018-10" db="EMBL/GenBank/DDBJ databases">
        <title>Pan-genome distribution and transcriptional activeness of fungal secondary metabolism genes in Aspergillus section Fumigati.</title>
        <authorList>
            <person name="Takahashi H."/>
            <person name="Umemura M."/>
            <person name="Ninomiya A."/>
            <person name="Kusuya Y."/>
            <person name="Urayama S."/>
            <person name="Shimizu M."/>
            <person name="Watanabe A."/>
            <person name="Kamei K."/>
            <person name="Yaguchi T."/>
            <person name="Hagiwara D."/>
        </authorList>
    </citation>
    <scope>NUCLEOTIDE SEQUENCE [LARGE SCALE GENOMIC DNA]</scope>
    <source>
        <strain evidence="1 2">IFM 55266</strain>
    </source>
</reference>
<evidence type="ECO:0000313" key="2">
    <source>
        <dbReference type="Proteomes" id="UP001043456"/>
    </source>
</evidence>
<name>A0A9P3EWR5_9EURO</name>
<proteinExistence type="predicted"/>
<organism evidence="1 2">
    <name type="scientific">Aspergillus pseudoviridinutans</name>
    <dbReference type="NCBI Taxonomy" id="1517512"/>
    <lineage>
        <taxon>Eukaryota</taxon>
        <taxon>Fungi</taxon>
        <taxon>Dikarya</taxon>
        <taxon>Ascomycota</taxon>
        <taxon>Pezizomycotina</taxon>
        <taxon>Eurotiomycetes</taxon>
        <taxon>Eurotiomycetidae</taxon>
        <taxon>Eurotiales</taxon>
        <taxon>Aspergillaceae</taxon>
        <taxon>Aspergillus</taxon>
        <taxon>Aspergillus subgen. Fumigati</taxon>
    </lineage>
</organism>